<dbReference type="EMBL" id="WSRQ01000079">
    <property type="protein sequence ID" value="MVX66927.1"/>
    <property type="molecule type" value="Genomic_DNA"/>
</dbReference>
<dbReference type="RefSeq" id="WP_160361400.1">
    <property type="nucleotide sequence ID" value="NZ_WSRQ01000079.1"/>
</dbReference>
<name>A0A964RSF6_9CLOT</name>
<gene>
    <name evidence="1" type="ORF">GKZ28_25035</name>
</gene>
<evidence type="ECO:0000313" key="1">
    <source>
        <dbReference type="EMBL" id="MVX66927.1"/>
    </source>
</evidence>
<organism evidence="1 2">
    <name type="scientific">Clostridium chromiireducens</name>
    <dbReference type="NCBI Taxonomy" id="225345"/>
    <lineage>
        <taxon>Bacteria</taxon>
        <taxon>Bacillati</taxon>
        <taxon>Bacillota</taxon>
        <taxon>Clostridia</taxon>
        <taxon>Eubacteriales</taxon>
        <taxon>Clostridiaceae</taxon>
        <taxon>Clostridium</taxon>
    </lineage>
</organism>
<sequence length="242" mass="27989">MKKKGGEMRNFTPIQNAVIRSDRLDVYQKSCINNILSNEENFKMSLNALANRIPCSKRKATLIIKELEKLNIVIITKAKTLNGDWDSNIYSINLDVLFKHIEVLNYIHNVVHEVHKVENHMPNGSTQDTLQVVHKVPTKNTNKNIKENIYSAFDSYTINEELKITLKDFAEMRKAIKKPLTTKKAIIMLLNKLDKLASSDNEKKLILEQSIFNNWQGVFILKDQNKQLSKHINIDEDGIREF</sequence>
<accession>A0A964RSF6</accession>
<evidence type="ECO:0000313" key="2">
    <source>
        <dbReference type="Proteomes" id="UP000656077"/>
    </source>
</evidence>
<dbReference type="Proteomes" id="UP000656077">
    <property type="component" value="Unassembled WGS sequence"/>
</dbReference>
<protein>
    <recommendedName>
        <fullName evidence="3">Helix-turn-helix domain-containing protein</fullName>
    </recommendedName>
</protein>
<comment type="caution">
    <text evidence="1">The sequence shown here is derived from an EMBL/GenBank/DDBJ whole genome shotgun (WGS) entry which is preliminary data.</text>
</comment>
<evidence type="ECO:0008006" key="3">
    <source>
        <dbReference type="Google" id="ProtNLM"/>
    </source>
</evidence>
<dbReference type="AlphaFoldDB" id="A0A964RSF6"/>
<reference evidence="1" key="1">
    <citation type="submission" date="2019-12" db="EMBL/GenBank/DDBJ databases">
        <title>Microbes associate with the intestines of laboratory mice.</title>
        <authorList>
            <person name="Navarre W."/>
            <person name="Wong E."/>
        </authorList>
    </citation>
    <scope>NUCLEOTIDE SEQUENCE</scope>
    <source>
        <strain evidence="1">NM79_F5</strain>
    </source>
</reference>
<proteinExistence type="predicted"/>